<evidence type="ECO:0000313" key="2">
    <source>
        <dbReference type="EMBL" id="GFY05292.1"/>
    </source>
</evidence>
<comment type="caution">
    <text evidence="2">The sequence shown here is derived from an EMBL/GenBank/DDBJ whole genome shotgun (WGS) entry which is preliminary data.</text>
</comment>
<dbReference type="Proteomes" id="UP000887159">
    <property type="component" value="Unassembled WGS sequence"/>
</dbReference>
<proteinExistence type="predicted"/>
<organism evidence="2 3">
    <name type="scientific">Trichonephila clavipes</name>
    <name type="common">Golden silk orbweaver</name>
    <name type="synonym">Nephila clavipes</name>
    <dbReference type="NCBI Taxonomy" id="2585209"/>
    <lineage>
        <taxon>Eukaryota</taxon>
        <taxon>Metazoa</taxon>
        <taxon>Ecdysozoa</taxon>
        <taxon>Arthropoda</taxon>
        <taxon>Chelicerata</taxon>
        <taxon>Arachnida</taxon>
        <taxon>Araneae</taxon>
        <taxon>Araneomorphae</taxon>
        <taxon>Entelegynae</taxon>
        <taxon>Araneoidea</taxon>
        <taxon>Nephilidae</taxon>
        <taxon>Trichonephila</taxon>
    </lineage>
</organism>
<gene>
    <name evidence="2" type="ORF">TNCV_2207381</name>
</gene>
<sequence>MTWSVVKSPRVTEQCDVNIQSNNHPSEDTVPQKLFSDDSLSLLMIFSLWNSTMIAFGLGWSDHLGHLKSWVDLSVDCENRELLNYDL</sequence>
<protein>
    <submittedName>
        <fullName evidence="2">Uncharacterized protein</fullName>
    </submittedName>
</protein>
<accession>A0A8X6S9I8</accession>
<name>A0A8X6S9I8_TRICX</name>
<keyword evidence="1" id="KW-1133">Transmembrane helix</keyword>
<reference evidence="2" key="1">
    <citation type="submission" date="2020-08" db="EMBL/GenBank/DDBJ databases">
        <title>Multicomponent nature underlies the extraordinary mechanical properties of spider dragline silk.</title>
        <authorList>
            <person name="Kono N."/>
            <person name="Nakamura H."/>
            <person name="Mori M."/>
            <person name="Yoshida Y."/>
            <person name="Ohtoshi R."/>
            <person name="Malay A.D."/>
            <person name="Moran D.A.P."/>
            <person name="Tomita M."/>
            <person name="Numata K."/>
            <person name="Arakawa K."/>
        </authorList>
    </citation>
    <scope>NUCLEOTIDE SEQUENCE</scope>
</reference>
<keyword evidence="1" id="KW-0812">Transmembrane</keyword>
<keyword evidence="3" id="KW-1185">Reference proteome</keyword>
<evidence type="ECO:0000313" key="3">
    <source>
        <dbReference type="Proteomes" id="UP000887159"/>
    </source>
</evidence>
<feature type="transmembrane region" description="Helical" evidence="1">
    <location>
        <begin position="40"/>
        <end position="60"/>
    </location>
</feature>
<dbReference type="AlphaFoldDB" id="A0A8X6S9I8"/>
<keyword evidence="1" id="KW-0472">Membrane</keyword>
<dbReference type="EMBL" id="BMAU01021250">
    <property type="protein sequence ID" value="GFY05292.1"/>
    <property type="molecule type" value="Genomic_DNA"/>
</dbReference>
<evidence type="ECO:0000256" key="1">
    <source>
        <dbReference type="SAM" id="Phobius"/>
    </source>
</evidence>